<dbReference type="GO" id="GO:0005524">
    <property type="term" value="F:ATP binding"/>
    <property type="evidence" value="ECO:0007669"/>
    <property type="project" value="UniProtKB-UniRule"/>
</dbReference>
<feature type="compositionally biased region" description="Basic and acidic residues" evidence="4">
    <location>
        <begin position="395"/>
        <end position="409"/>
    </location>
</feature>
<proteinExistence type="predicted"/>
<comment type="caution">
    <text evidence="6">The sequence shown here is derived from an EMBL/GenBank/DDBJ whole genome shotgun (WGS) entry which is preliminary data.</text>
</comment>
<feature type="domain" description="Protein kinase" evidence="5">
    <location>
        <begin position="43"/>
        <end position="436"/>
    </location>
</feature>
<feature type="compositionally biased region" description="Polar residues" evidence="4">
    <location>
        <begin position="573"/>
        <end position="584"/>
    </location>
</feature>
<reference evidence="6" key="1">
    <citation type="journal article" date="2020" name="G3 (Bethesda)">
        <title>High-Quality Assemblies for Three Invasive Social Wasps from the &lt;i&gt;Vespula&lt;/i&gt; Genus.</title>
        <authorList>
            <person name="Harrop T.W.R."/>
            <person name="Guhlin J."/>
            <person name="McLaughlin G.M."/>
            <person name="Permina E."/>
            <person name="Stockwell P."/>
            <person name="Gilligan J."/>
            <person name="Le Lec M.F."/>
            <person name="Gruber M.A.M."/>
            <person name="Quinn O."/>
            <person name="Lovegrove M."/>
            <person name="Duncan E.J."/>
            <person name="Remnant E.J."/>
            <person name="Van Eeckhoven J."/>
            <person name="Graham B."/>
            <person name="Knapp R.A."/>
            <person name="Langford K.W."/>
            <person name="Kronenberg Z."/>
            <person name="Press M.O."/>
            <person name="Eacker S.M."/>
            <person name="Wilson-Rankin E.E."/>
            <person name="Purcell J."/>
            <person name="Lester P.J."/>
            <person name="Dearden P.K."/>
        </authorList>
    </citation>
    <scope>NUCLEOTIDE SEQUENCE</scope>
    <source>
        <strain evidence="6">Linc-1</strain>
    </source>
</reference>
<dbReference type="EMBL" id="JACSDZ010000011">
    <property type="protein sequence ID" value="KAF7391927.1"/>
    <property type="molecule type" value="Genomic_DNA"/>
</dbReference>
<dbReference type="PROSITE" id="PS00108">
    <property type="entry name" value="PROTEIN_KINASE_ST"/>
    <property type="match status" value="1"/>
</dbReference>
<feature type="compositionally biased region" description="Basic and acidic residues" evidence="4">
    <location>
        <begin position="585"/>
        <end position="594"/>
    </location>
</feature>
<feature type="region of interest" description="Disordered" evidence="4">
    <location>
        <begin position="508"/>
        <end position="538"/>
    </location>
</feature>
<dbReference type="PANTHER" id="PTHR24359">
    <property type="entry name" value="SERINE/THREONINE-PROTEIN KINASE SBK1"/>
    <property type="match status" value="1"/>
</dbReference>
<dbReference type="AlphaFoldDB" id="A0A834JPK0"/>
<evidence type="ECO:0000313" key="6">
    <source>
        <dbReference type="EMBL" id="KAF7391927.1"/>
    </source>
</evidence>
<dbReference type="InterPro" id="IPR011009">
    <property type="entry name" value="Kinase-like_dom_sf"/>
</dbReference>
<dbReference type="InterPro" id="IPR017441">
    <property type="entry name" value="Protein_kinase_ATP_BS"/>
</dbReference>
<evidence type="ECO:0000256" key="4">
    <source>
        <dbReference type="SAM" id="MobiDB-lite"/>
    </source>
</evidence>
<dbReference type="Proteomes" id="UP000617340">
    <property type="component" value="Unassembled WGS sequence"/>
</dbReference>
<dbReference type="InterPro" id="IPR000719">
    <property type="entry name" value="Prot_kinase_dom"/>
</dbReference>
<accession>A0A834JPK0</accession>
<keyword evidence="2 3" id="KW-0067">ATP-binding</keyword>
<keyword evidence="7" id="KW-1185">Reference proteome</keyword>
<dbReference type="PROSITE" id="PS00107">
    <property type="entry name" value="PROTEIN_KINASE_ATP"/>
    <property type="match status" value="1"/>
</dbReference>
<dbReference type="Pfam" id="PF00069">
    <property type="entry name" value="Pkinase"/>
    <property type="match status" value="1"/>
</dbReference>
<dbReference type="InterPro" id="IPR008271">
    <property type="entry name" value="Ser/Thr_kinase_AS"/>
</dbReference>
<feature type="region of interest" description="Disordered" evidence="4">
    <location>
        <begin position="392"/>
        <end position="428"/>
    </location>
</feature>
<keyword evidence="1 3" id="KW-0547">Nucleotide-binding</keyword>
<dbReference type="PROSITE" id="PS50011">
    <property type="entry name" value="PROTEIN_KINASE_DOM"/>
    <property type="match status" value="1"/>
</dbReference>
<evidence type="ECO:0000259" key="5">
    <source>
        <dbReference type="PROSITE" id="PS50011"/>
    </source>
</evidence>
<protein>
    <recommendedName>
        <fullName evidence="5">Protein kinase domain-containing protein</fullName>
    </recommendedName>
</protein>
<sequence length="761" mass="85894">MLPAPARTLSANDGRFNRNLDMSHTDDINQKFFIPQVNLIDEFDILQIVGEGWFGKILLTEHRSTQTEMVLKALPKAYTGLSDFFREFHYGLHLAAHRNIITTYDVAFETAGFYVFSQEYAPLGDLTSNVTETGLGELHAKRVARQLAAAVHHIHSRELVHRDIKLDNILVFRSDFSRIKLCDFGETRRVNTIVRRHNEWLPYSPPESSDISRRLAIRHCPICLPDWMPTMAESSIGRPTVHKISKLAQCDTKHRQETEIISVDQLTGTERLLDPKAEKRLVSVLEINKYLEDRWLAKLGAEKALNGGADERDELCPSMYSFHSSLEEKNQLLYTLTTYGIETTVDRAKKKDRIREWIEASAIIEENEEDESDINECIDFQELEDKEPVSMRGRHFPEMHPPRKETSETKRRKRRSEMVTKRRPSVKPVERKIPFAPQVAEERETIARFASFPNGDPSLAMIKKEEQNTETIDFNTAQAIDGNKIGLKSDSTIDNTTFSSTNINDRIIDDSLKDNGNTSRDSSVPTTSGNYGSNGSSIDVTVERTYSIPRNSAVNGKAHVESPQIPTRKYRAQTTPFSDTSTRSNEMKLNETTKRSQSINTLITTQSERLPLSDNKVEKTTNQNVPSTAEKVANDFAKKVTESPNSLTSSDLQKEVQSIEKKEKLTIIQATNPLTKPIASHLVMQSLNALQSVSNTSLPPEVLPSHSMEKISSTQSKQSTLNIDTFVSGKDVFEHYGIAQGVIIKAEAPIHRGSSRRSVNN</sequence>
<dbReference type="PANTHER" id="PTHR24359:SF1">
    <property type="entry name" value="INHIBITOR OF NUCLEAR FACTOR KAPPA-B KINASE EPSILON SUBUNIT HOMOLOG 1-RELATED"/>
    <property type="match status" value="1"/>
</dbReference>
<dbReference type="SMART" id="SM00220">
    <property type="entry name" value="S_TKc"/>
    <property type="match status" value="1"/>
</dbReference>
<feature type="binding site" evidence="3">
    <location>
        <position position="72"/>
    </location>
    <ligand>
        <name>ATP</name>
        <dbReference type="ChEBI" id="CHEBI:30616"/>
    </ligand>
</feature>
<dbReference type="SUPFAM" id="SSF56112">
    <property type="entry name" value="Protein kinase-like (PK-like)"/>
    <property type="match status" value="1"/>
</dbReference>
<organism evidence="6 7">
    <name type="scientific">Vespula germanica</name>
    <name type="common">German yellow jacket</name>
    <name type="synonym">Paravespula germanica</name>
    <dbReference type="NCBI Taxonomy" id="30212"/>
    <lineage>
        <taxon>Eukaryota</taxon>
        <taxon>Metazoa</taxon>
        <taxon>Ecdysozoa</taxon>
        <taxon>Arthropoda</taxon>
        <taxon>Hexapoda</taxon>
        <taxon>Insecta</taxon>
        <taxon>Pterygota</taxon>
        <taxon>Neoptera</taxon>
        <taxon>Endopterygota</taxon>
        <taxon>Hymenoptera</taxon>
        <taxon>Apocrita</taxon>
        <taxon>Aculeata</taxon>
        <taxon>Vespoidea</taxon>
        <taxon>Vespidae</taxon>
        <taxon>Vespinae</taxon>
        <taxon>Vespula</taxon>
    </lineage>
</organism>
<feature type="region of interest" description="Disordered" evidence="4">
    <location>
        <begin position="573"/>
        <end position="596"/>
    </location>
</feature>
<name>A0A834JPK0_VESGE</name>
<evidence type="ECO:0000256" key="2">
    <source>
        <dbReference type="ARBA" id="ARBA00022840"/>
    </source>
</evidence>
<gene>
    <name evidence="6" type="ORF">HZH68_011470</name>
</gene>
<feature type="compositionally biased region" description="Low complexity" evidence="4">
    <location>
        <begin position="528"/>
        <end position="537"/>
    </location>
</feature>
<dbReference type="Gene3D" id="1.10.510.10">
    <property type="entry name" value="Transferase(Phosphotransferase) domain 1"/>
    <property type="match status" value="1"/>
</dbReference>
<feature type="compositionally biased region" description="Polar residues" evidence="4">
    <location>
        <begin position="514"/>
        <end position="527"/>
    </location>
</feature>
<dbReference type="GO" id="GO:0004674">
    <property type="term" value="F:protein serine/threonine kinase activity"/>
    <property type="evidence" value="ECO:0007669"/>
    <property type="project" value="TreeGrafter"/>
</dbReference>
<feature type="compositionally biased region" description="Basic residues" evidence="4">
    <location>
        <begin position="410"/>
        <end position="425"/>
    </location>
</feature>
<evidence type="ECO:0000313" key="7">
    <source>
        <dbReference type="Proteomes" id="UP000617340"/>
    </source>
</evidence>
<evidence type="ECO:0000256" key="1">
    <source>
        <dbReference type="ARBA" id="ARBA00022741"/>
    </source>
</evidence>
<evidence type="ECO:0000256" key="3">
    <source>
        <dbReference type="PROSITE-ProRule" id="PRU10141"/>
    </source>
</evidence>